<proteinExistence type="predicted"/>
<dbReference type="EMBL" id="KQ416124">
    <property type="protein sequence ID" value="KOF98569.1"/>
    <property type="molecule type" value="Genomic_DNA"/>
</dbReference>
<dbReference type="AlphaFoldDB" id="A0A0L8IAX1"/>
<feature type="signal peptide" evidence="1">
    <location>
        <begin position="1"/>
        <end position="26"/>
    </location>
</feature>
<feature type="chain" id="PRO_5005584253" evidence="1">
    <location>
        <begin position="27"/>
        <end position="64"/>
    </location>
</feature>
<sequence>MRRSKMKILITMALLFIMTGNEICEAQYRYNGACITECLKQSKNKVDSSYLHVCSDACRHRIFV</sequence>
<evidence type="ECO:0000256" key="1">
    <source>
        <dbReference type="SAM" id="SignalP"/>
    </source>
</evidence>
<protein>
    <submittedName>
        <fullName evidence="2">Uncharacterized protein</fullName>
    </submittedName>
</protein>
<organism evidence="2">
    <name type="scientific">Octopus bimaculoides</name>
    <name type="common">California two-spotted octopus</name>
    <dbReference type="NCBI Taxonomy" id="37653"/>
    <lineage>
        <taxon>Eukaryota</taxon>
        <taxon>Metazoa</taxon>
        <taxon>Spiralia</taxon>
        <taxon>Lophotrochozoa</taxon>
        <taxon>Mollusca</taxon>
        <taxon>Cephalopoda</taxon>
        <taxon>Coleoidea</taxon>
        <taxon>Octopodiformes</taxon>
        <taxon>Octopoda</taxon>
        <taxon>Incirrata</taxon>
        <taxon>Octopodidae</taxon>
        <taxon>Octopus</taxon>
    </lineage>
</organism>
<accession>A0A0L8IAX1</accession>
<reference evidence="2" key="1">
    <citation type="submission" date="2015-07" db="EMBL/GenBank/DDBJ databases">
        <title>MeaNS - Measles Nucleotide Surveillance Program.</title>
        <authorList>
            <person name="Tran T."/>
            <person name="Druce J."/>
        </authorList>
    </citation>
    <scope>NUCLEOTIDE SEQUENCE</scope>
    <source>
        <strain evidence="2">UCB-OBI-ISO-001</strain>
        <tissue evidence="2">Gonad</tissue>
    </source>
</reference>
<keyword evidence="1" id="KW-0732">Signal</keyword>
<name>A0A0L8IAX1_OCTBM</name>
<gene>
    <name evidence="2" type="ORF">OCBIM_22024476mg</name>
</gene>
<evidence type="ECO:0000313" key="2">
    <source>
        <dbReference type="EMBL" id="KOF98569.1"/>
    </source>
</evidence>